<dbReference type="EMBL" id="CP047156">
    <property type="protein sequence ID" value="QHC01311.1"/>
    <property type="molecule type" value="Genomic_DNA"/>
</dbReference>
<proteinExistence type="predicted"/>
<keyword evidence="1" id="KW-0812">Transmembrane</keyword>
<dbReference type="Proteomes" id="UP000463857">
    <property type="component" value="Chromosome"/>
</dbReference>
<feature type="transmembrane region" description="Helical" evidence="1">
    <location>
        <begin position="30"/>
        <end position="51"/>
    </location>
</feature>
<dbReference type="RefSeq" id="WP_159546448.1">
    <property type="nucleotide sequence ID" value="NZ_CP047156.1"/>
</dbReference>
<evidence type="ECO:0000313" key="3">
    <source>
        <dbReference type="Proteomes" id="UP000463857"/>
    </source>
</evidence>
<protein>
    <submittedName>
        <fullName evidence="2">Uncharacterized protein</fullName>
    </submittedName>
</protein>
<dbReference type="KEGG" id="eke:EK0264_14155"/>
<organism evidence="2 3">
    <name type="scientific">Epidermidibacterium keratini</name>
    <dbReference type="NCBI Taxonomy" id="1891644"/>
    <lineage>
        <taxon>Bacteria</taxon>
        <taxon>Bacillati</taxon>
        <taxon>Actinomycetota</taxon>
        <taxon>Actinomycetes</taxon>
        <taxon>Sporichthyales</taxon>
        <taxon>Sporichthyaceae</taxon>
        <taxon>Epidermidibacterium</taxon>
    </lineage>
</organism>
<dbReference type="AlphaFoldDB" id="A0A7L4YPV4"/>
<reference evidence="2 3" key="1">
    <citation type="journal article" date="2018" name="Int. J. Syst. Evol. Microbiol.">
        <title>Epidermidibacterium keratini gen. nov., sp. nov., a member of the family Sporichthyaceae, isolated from keratin epidermis.</title>
        <authorList>
            <person name="Lee D.G."/>
            <person name="Trujillo M.E."/>
            <person name="Kang S."/>
            <person name="Nam J.J."/>
            <person name="Kim Y.J."/>
        </authorList>
    </citation>
    <scope>NUCLEOTIDE SEQUENCE [LARGE SCALE GENOMIC DNA]</scope>
    <source>
        <strain evidence="2 3">EPI-7</strain>
    </source>
</reference>
<dbReference type="InParanoid" id="A0A7L4YPV4"/>
<keyword evidence="3" id="KW-1185">Reference proteome</keyword>
<name>A0A7L4YPV4_9ACTN</name>
<keyword evidence="1" id="KW-0472">Membrane</keyword>
<gene>
    <name evidence="2" type="ORF">EK0264_14155</name>
</gene>
<evidence type="ECO:0000313" key="2">
    <source>
        <dbReference type="EMBL" id="QHC01311.1"/>
    </source>
</evidence>
<feature type="transmembrane region" description="Helical" evidence="1">
    <location>
        <begin position="57"/>
        <end position="76"/>
    </location>
</feature>
<accession>A0A7L4YPV4</accession>
<keyword evidence="1" id="KW-1133">Transmembrane helix</keyword>
<evidence type="ECO:0000256" key="1">
    <source>
        <dbReference type="SAM" id="Phobius"/>
    </source>
</evidence>
<sequence>MANEYGERAAVHPGVPAQWPSAWSSVGRQVAMGAIVPVVVGVVLVVILVLTDAWSTAWWFVLIPIAALLWPLSLPFRVRGTMQKASDAGDVDVTVGQVGTLVRARRKGLGVHPSAEVVGDRVRYYPHGGARRR</sequence>